<dbReference type="EMBL" id="JAPFFF010000006">
    <property type="protein sequence ID" value="KAK8887299.1"/>
    <property type="molecule type" value="Genomic_DNA"/>
</dbReference>
<gene>
    <name evidence="2" type="ORF">M9Y10_038337</name>
</gene>
<dbReference type="PANTHER" id="PTHR47978">
    <property type="match status" value="1"/>
</dbReference>
<dbReference type="Pfam" id="PF00071">
    <property type="entry name" value="Ras"/>
    <property type="match status" value="1"/>
</dbReference>
<evidence type="ECO:0000313" key="3">
    <source>
        <dbReference type="Proteomes" id="UP001470230"/>
    </source>
</evidence>
<sequence>MNMSISIKDTLRGFLRNGQSIMKAATSIDPDDLPVQKLKLVICGDEKTGKTKLFDRIINDTYSESYFITIGSDYKTCHRLLPGANVELEVWDTAGNSQYRSILPIFFTDADVVVVVFDVTNAKSFESVPSFVTDARNWVGAPCDVAIFGTKIDSWKNPREVKFEDAIATAERLNSRYFETSAVTTQGLEDALRKMLKKALKRKRLLPDWLMSSREEGDDETDLTD</sequence>
<dbReference type="InterPro" id="IPR005225">
    <property type="entry name" value="Small_GTP-bd"/>
</dbReference>
<reference evidence="2 3" key="1">
    <citation type="submission" date="2024-04" db="EMBL/GenBank/DDBJ databases">
        <title>Tritrichomonas musculus Genome.</title>
        <authorList>
            <person name="Alves-Ferreira E."/>
            <person name="Grigg M."/>
            <person name="Lorenzi H."/>
            <person name="Galac M."/>
        </authorList>
    </citation>
    <scope>NUCLEOTIDE SEQUENCE [LARGE SCALE GENOMIC DNA]</scope>
    <source>
        <strain evidence="2 3">EAF2021</strain>
    </source>
</reference>
<evidence type="ECO:0000313" key="2">
    <source>
        <dbReference type="EMBL" id="KAK8887299.1"/>
    </source>
</evidence>
<dbReference type="InterPro" id="IPR001806">
    <property type="entry name" value="Small_GTPase"/>
</dbReference>
<keyword evidence="1" id="KW-0547">Nucleotide-binding</keyword>
<dbReference type="CDD" id="cd00154">
    <property type="entry name" value="Rab"/>
    <property type="match status" value="1"/>
</dbReference>
<dbReference type="PRINTS" id="PR00449">
    <property type="entry name" value="RASTRNSFRMNG"/>
</dbReference>
<dbReference type="SMART" id="SM00175">
    <property type="entry name" value="RAB"/>
    <property type="match status" value="1"/>
</dbReference>
<proteinExistence type="predicted"/>
<organism evidence="2 3">
    <name type="scientific">Tritrichomonas musculus</name>
    <dbReference type="NCBI Taxonomy" id="1915356"/>
    <lineage>
        <taxon>Eukaryota</taxon>
        <taxon>Metamonada</taxon>
        <taxon>Parabasalia</taxon>
        <taxon>Tritrichomonadida</taxon>
        <taxon>Tritrichomonadidae</taxon>
        <taxon>Tritrichomonas</taxon>
    </lineage>
</organism>
<dbReference type="SMART" id="SM00173">
    <property type="entry name" value="RAS"/>
    <property type="match status" value="1"/>
</dbReference>
<accession>A0ABR2K879</accession>
<evidence type="ECO:0000256" key="1">
    <source>
        <dbReference type="ARBA" id="ARBA00022741"/>
    </source>
</evidence>
<dbReference type="Proteomes" id="UP001470230">
    <property type="component" value="Unassembled WGS sequence"/>
</dbReference>
<keyword evidence="3" id="KW-1185">Reference proteome</keyword>
<dbReference type="PROSITE" id="PS51419">
    <property type="entry name" value="RAB"/>
    <property type="match status" value="1"/>
</dbReference>
<dbReference type="PROSITE" id="PS51421">
    <property type="entry name" value="RAS"/>
    <property type="match status" value="1"/>
</dbReference>
<dbReference type="SUPFAM" id="SSF52540">
    <property type="entry name" value="P-loop containing nucleoside triphosphate hydrolases"/>
    <property type="match status" value="1"/>
</dbReference>
<dbReference type="Gene3D" id="3.40.50.300">
    <property type="entry name" value="P-loop containing nucleotide triphosphate hydrolases"/>
    <property type="match status" value="1"/>
</dbReference>
<name>A0ABR2K879_9EUKA</name>
<dbReference type="NCBIfam" id="TIGR00231">
    <property type="entry name" value="small_GTP"/>
    <property type="match status" value="1"/>
</dbReference>
<comment type="caution">
    <text evidence="2">The sequence shown here is derived from an EMBL/GenBank/DDBJ whole genome shotgun (WGS) entry which is preliminary data.</text>
</comment>
<dbReference type="InterPro" id="IPR027417">
    <property type="entry name" value="P-loop_NTPase"/>
</dbReference>
<dbReference type="SMART" id="SM00174">
    <property type="entry name" value="RHO"/>
    <property type="match status" value="1"/>
</dbReference>
<protein>
    <submittedName>
        <fullName evidence="2">Uncharacterized protein</fullName>
    </submittedName>
</protein>
<dbReference type="PROSITE" id="PS51420">
    <property type="entry name" value="RHO"/>
    <property type="match status" value="1"/>
</dbReference>